<dbReference type="InterPro" id="IPR005691">
    <property type="entry name" value="Tic20"/>
</dbReference>
<evidence type="ECO:0000256" key="1">
    <source>
        <dbReference type="ARBA" id="ARBA00004478"/>
    </source>
</evidence>
<dbReference type="EMBL" id="LIHL02000008">
    <property type="protein sequence ID" value="KAF5462746.1"/>
    <property type="molecule type" value="Genomic_DNA"/>
</dbReference>
<proteinExistence type="inferred from homology"/>
<keyword evidence="7" id="KW-0150">Chloroplast</keyword>
<feature type="transmembrane region" description="Helical" evidence="7">
    <location>
        <begin position="147"/>
        <end position="165"/>
    </location>
</feature>
<keyword evidence="4" id="KW-1001">Plastid inner membrane</keyword>
<comment type="subcellular location">
    <subcellularLocation>
        <location evidence="1">Plastid</location>
        <location evidence="1">Chloroplast inner membrane</location>
        <topology evidence="1">Multi-pass membrane protein</topology>
    </subcellularLocation>
    <subcellularLocation>
        <location evidence="7">Plastid</location>
        <location evidence="7">Chloroplast membrane</location>
        <topology evidence="7">Multi-pass membrane protein</topology>
    </subcellularLocation>
</comment>
<comment type="similarity">
    <text evidence="2 7">Belongs to the Tic20 family.</text>
</comment>
<protein>
    <recommendedName>
        <fullName evidence="7">Protein TIC 20</fullName>
    </recommendedName>
</protein>
<reference evidence="8" key="1">
    <citation type="submission" date="2015-10" db="EMBL/GenBank/DDBJ databases">
        <authorList>
            <person name="Martinez-Garcia P.J."/>
            <person name="Crepeau M.W."/>
            <person name="Puiu D."/>
            <person name="Gonzalez-Ibeas D."/>
            <person name="Whalen J."/>
            <person name="Stevens K."/>
            <person name="Paul R."/>
            <person name="Butterfield T."/>
            <person name="Britton M."/>
            <person name="Reagan R."/>
            <person name="Chakraborty S."/>
            <person name="Walawage S.L."/>
            <person name="Vasquez-Gross H.A."/>
            <person name="Cardeno C."/>
            <person name="Famula R."/>
            <person name="Pratt K."/>
            <person name="Kuruganti S."/>
            <person name="Aradhya M.K."/>
            <person name="Leslie C.A."/>
            <person name="Dandekar A.M."/>
            <person name="Salzberg S.L."/>
            <person name="Wegrzyn J.L."/>
            <person name="Langley C.H."/>
            <person name="Neale D.B."/>
        </authorList>
    </citation>
    <scope>NUCLEOTIDE SEQUENCE</scope>
    <source>
        <tissue evidence="8">Leaves</tissue>
    </source>
</reference>
<evidence type="ECO:0000256" key="7">
    <source>
        <dbReference type="RuleBase" id="RU367003"/>
    </source>
</evidence>
<organism evidence="8 9">
    <name type="scientific">Juglans regia</name>
    <name type="common">English walnut</name>
    <dbReference type="NCBI Taxonomy" id="51240"/>
    <lineage>
        <taxon>Eukaryota</taxon>
        <taxon>Viridiplantae</taxon>
        <taxon>Streptophyta</taxon>
        <taxon>Embryophyta</taxon>
        <taxon>Tracheophyta</taxon>
        <taxon>Spermatophyta</taxon>
        <taxon>Magnoliopsida</taxon>
        <taxon>eudicotyledons</taxon>
        <taxon>Gunneridae</taxon>
        <taxon>Pentapetalae</taxon>
        <taxon>rosids</taxon>
        <taxon>fabids</taxon>
        <taxon>Fagales</taxon>
        <taxon>Juglandaceae</taxon>
        <taxon>Juglans</taxon>
    </lineage>
</organism>
<accession>A0A833X7C1</accession>
<dbReference type="PANTHER" id="PTHR33510:SF5">
    <property type="entry name" value="PROTEIN TIC 20-II, CHLOROPLASTIC"/>
    <property type="match status" value="1"/>
</dbReference>
<dbReference type="Gramene" id="Jr08_14720_p1">
    <property type="protein sequence ID" value="cds.Jr08_14720_p1"/>
    <property type="gene ID" value="Jr08_14720"/>
</dbReference>
<evidence type="ECO:0000256" key="2">
    <source>
        <dbReference type="ARBA" id="ARBA00009596"/>
    </source>
</evidence>
<comment type="function">
    <text evidence="7">Involved in protein precursor import into chloroplasts.</text>
</comment>
<comment type="caution">
    <text evidence="7">Lacks conserved residue(s) required for the propagation of feature annotation.</text>
</comment>
<evidence type="ECO:0000256" key="3">
    <source>
        <dbReference type="ARBA" id="ARBA00022692"/>
    </source>
</evidence>
<sequence length="222" mass="24993">MRNKIVKVKNPLSLQKNMAAIPLLRLSATANLSSRSPLLPDPFKLKRLPPRKWSTTATTTTITRMSYNPTPATDRLISAVAYTLPLFNSLQYGRFLFLQYPTLGSLFDPLVPLLSLYRSIPYSSFVAFFALYLGVVRNPSFSRYVRFNSMQAVTLDVLLVLPLLLQRVFSPGRTGLGFKVTVWFYNVLFVFSVLCFLYSVVCCVLGKTPYLPFVADAAGRQI</sequence>
<dbReference type="Pfam" id="PF16166">
    <property type="entry name" value="TIC20"/>
    <property type="match status" value="1"/>
</dbReference>
<feature type="transmembrane region" description="Helical" evidence="7">
    <location>
        <begin position="185"/>
        <end position="205"/>
    </location>
</feature>
<dbReference type="PANTHER" id="PTHR33510">
    <property type="entry name" value="PROTEIN TIC 20-II, CHLOROPLASTIC"/>
    <property type="match status" value="1"/>
</dbReference>
<evidence type="ECO:0000313" key="8">
    <source>
        <dbReference type="EMBL" id="KAF5462746.1"/>
    </source>
</evidence>
<keyword evidence="3 7" id="KW-0812">Transmembrane</keyword>
<evidence type="ECO:0000256" key="5">
    <source>
        <dbReference type="ARBA" id="ARBA00022989"/>
    </source>
</evidence>
<reference evidence="8" key="2">
    <citation type="submission" date="2020-03" db="EMBL/GenBank/DDBJ databases">
        <title>Walnut 2.0.</title>
        <authorList>
            <person name="Marrano A."/>
            <person name="Britton M."/>
            <person name="Zimin A.V."/>
            <person name="Zaini P.A."/>
            <person name="Workman R."/>
            <person name="Puiu D."/>
            <person name="Bianco L."/>
            <person name="Allen B.J."/>
            <person name="Troggio M."/>
            <person name="Leslie C.A."/>
            <person name="Timp W."/>
            <person name="Dendekar A."/>
            <person name="Salzberg S.L."/>
            <person name="Neale D.B."/>
        </authorList>
    </citation>
    <scope>NUCLEOTIDE SEQUENCE</scope>
    <source>
        <tissue evidence="8">Leaves</tissue>
    </source>
</reference>
<keyword evidence="7" id="KW-0934">Plastid</keyword>
<dbReference type="AlphaFoldDB" id="A0A833X7C1"/>
<dbReference type="Proteomes" id="UP000619265">
    <property type="component" value="Unassembled WGS sequence"/>
</dbReference>
<evidence type="ECO:0000313" key="9">
    <source>
        <dbReference type="Proteomes" id="UP000619265"/>
    </source>
</evidence>
<dbReference type="GO" id="GO:0009706">
    <property type="term" value="C:chloroplast inner membrane"/>
    <property type="evidence" value="ECO:0007669"/>
    <property type="project" value="UniProtKB-SubCell"/>
</dbReference>
<comment type="caution">
    <text evidence="8">The sequence shown here is derived from an EMBL/GenBank/DDBJ whole genome shotgun (WGS) entry which is preliminary data.</text>
</comment>
<name>A0A833X7C1_JUGRE</name>
<keyword evidence="6 7" id="KW-0472">Membrane</keyword>
<evidence type="ECO:0000256" key="6">
    <source>
        <dbReference type="ARBA" id="ARBA00023136"/>
    </source>
</evidence>
<keyword evidence="5 7" id="KW-1133">Transmembrane helix</keyword>
<gene>
    <name evidence="8" type="ORF">F2P56_018729</name>
</gene>
<evidence type="ECO:0000256" key="4">
    <source>
        <dbReference type="ARBA" id="ARBA00022780"/>
    </source>
</evidence>
<feature type="transmembrane region" description="Helical" evidence="7">
    <location>
        <begin position="116"/>
        <end position="135"/>
    </location>
</feature>